<evidence type="ECO:0000313" key="1">
    <source>
        <dbReference type="EMBL" id="KAH7954018.1"/>
    </source>
</evidence>
<name>A0ACB8CXR0_DERSI</name>
<sequence>MNPLFVFPLVALYIYFVKVSGPRWMKDRQPFRIDGLVRVHNLLMVLANAKLCATLMCSTYLPGGSYSFWCQGITGRTDDSLQELYRTGWVYVLFRYIDFLDTVFFVLRKKFNQITHLHVIHHVMVTLNVWFWVLFAPEGQVAFSLALNSFVHVVMYSYYLLANMGPTMRKYLWWKKYLTTLQIVQFVIIVAHMSIPLFVDCGFPRYLIFLGVVQTLLVLALFLNFYNKSYIEPERVKTAPKVTASYGDATCVQT</sequence>
<keyword evidence="2" id="KW-1185">Reference proteome</keyword>
<accession>A0ACB8CXR0</accession>
<reference evidence="1" key="1">
    <citation type="submission" date="2020-05" db="EMBL/GenBank/DDBJ databases">
        <title>Large-scale comparative analyses of tick genomes elucidate their genetic diversity and vector capacities.</title>
        <authorList>
            <person name="Jia N."/>
            <person name="Wang J."/>
            <person name="Shi W."/>
            <person name="Du L."/>
            <person name="Sun Y."/>
            <person name="Zhan W."/>
            <person name="Jiang J."/>
            <person name="Wang Q."/>
            <person name="Zhang B."/>
            <person name="Ji P."/>
            <person name="Sakyi L.B."/>
            <person name="Cui X."/>
            <person name="Yuan T."/>
            <person name="Jiang B."/>
            <person name="Yang W."/>
            <person name="Lam T.T.-Y."/>
            <person name="Chang Q."/>
            <person name="Ding S."/>
            <person name="Wang X."/>
            <person name="Zhu J."/>
            <person name="Ruan X."/>
            <person name="Zhao L."/>
            <person name="Wei J."/>
            <person name="Que T."/>
            <person name="Du C."/>
            <person name="Cheng J."/>
            <person name="Dai P."/>
            <person name="Han X."/>
            <person name="Huang E."/>
            <person name="Gao Y."/>
            <person name="Liu J."/>
            <person name="Shao H."/>
            <person name="Ye R."/>
            <person name="Li L."/>
            <person name="Wei W."/>
            <person name="Wang X."/>
            <person name="Wang C."/>
            <person name="Yang T."/>
            <person name="Huo Q."/>
            <person name="Li W."/>
            <person name="Guo W."/>
            <person name="Chen H."/>
            <person name="Zhou L."/>
            <person name="Ni X."/>
            <person name="Tian J."/>
            <person name="Zhou Y."/>
            <person name="Sheng Y."/>
            <person name="Liu T."/>
            <person name="Pan Y."/>
            <person name="Xia L."/>
            <person name="Li J."/>
            <person name="Zhao F."/>
            <person name="Cao W."/>
        </authorList>
    </citation>
    <scope>NUCLEOTIDE SEQUENCE</scope>
    <source>
        <strain evidence="1">Dsil-2018</strain>
    </source>
</reference>
<gene>
    <name evidence="1" type="ORF">HPB49_014954</name>
</gene>
<evidence type="ECO:0000313" key="2">
    <source>
        <dbReference type="Proteomes" id="UP000821865"/>
    </source>
</evidence>
<organism evidence="1 2">
    <name type="scientific">Dermacentor silvarum</name>
    <name type="common">Tick</name>
    <dbReference type="NCBI Taxonomy" id="543639"/>
    <lineage>
        <taxon>Eukaryota</taxon>
        <taxon>Metazoa</taxon>
        <taxon>Ecdysozoa</taxon>
        <taxon>Arthropoda</taxon>
        <taxon>Chelicerata</taxon>
        <taxon>Arachnida</taxon>
        <taxon>Acari</taxon>
        <taxon>Parasitiformes</taxon>
        <taxon>Ixodida</taxon>
        <taxon>Ixodoidea</taxon>
        <taxon>Ixodidae</taxon>
        <taxon>Rhipicephalinae</taxon>
        <taxon>Dermacentor</taxon>
    </lineage>
</organism>
<dbReference type="EMBL" id="CM023473">
    <property type="protein sequence ID" value="KAH7954018.1"/>
    <property type="molecule type" value="Genomic_DNA"/>
</dbReference>
<protein>
    <submittedName>
        <fullName evidence="1">Uncharacterized protein</fullName>
    </submittedName>
</protein>
<proteinExistence type="predicted"/>
<dbReference type="Proteomes" id="UP000821865">
    <property type="component" value="Chromosome 4"/>
</dbReference>
<comment type="caution">
    <text evidence="1">The sequence shown here is derived from an EMBL/GenBank/DDBJ whole genome shotgun (WGS) entry which is preliminary data.</text>
</comment>